<dbReference type="Proteomes" id="UP000886595">
    <property type="component" value="Unassembled WGS sequence"/>
</dbReference>
<dbReference type="AlphaFoldDB" id="A0A8X7UDV2"/>
<accession>A0A8X7UDV2</accession>
<sequence length="88" mass="9968">MTVKFNSSRVSLVVCGRNFKIQCRQTGTHRLRDLVLKTLQTVPLHRPQPKISTINNLGGQLDLTRYVVTHAVNRDITKQHVPMPHAEG</sequence>
<proteinExistence type="predicted"/>
<comment type="caution">
    <text evidence="1">The sequence shown here is derived from an EMBL/GenBank/DDBJ whole genome shotgun (WGS) entry which is preliminary data.</text>
</comment>
<protein>
    <submittedName>
        <fullName evidence="1">Uncharacterized protein</fullName>
    </submittedName>
</protein>
<dbReference type="EMBL" id="JAAMPC010000012">
    <property type="protein sequence ID" value="KAG2276105.1"/>
    <property type="molecule type" value="Genomic_DNA"/>
</dbReference>
<evidence type="ECO:0000313" key="1">
    <source>
        <dbReference type="EMBL" id="KAG2276105.1"/>
    </source>
</evidence>
<name>A0A8X7UDV2_BRACI</name>
<reference evidence="1 2" key="1">
    <citation type="submission" date="2020-02" db="EMBL/GenBank/DDBJ databases">
        <authorList>
            <person name="Ma Q."/>
            <person name="Huang Y."/>
            <person name="Song X."/>
            <person name="Pei D."/>
        </authorList>
    </citation>
    <scope>NUCLEOTIDE SEQUENCE [LARGE SCALE GENOMIC DNA]</scope>
    <source>
        <strain evidence="1">Sxm20200214</strain>
        <tissue evidence="1">Leaf</tissue>
    </source>
</reference>
<keyword evidence="2" id="KW-1185">Reference proteome</keyword>
<organism evidence="1 2">
    <name type="scientific">Brassica carinata</name>
    <name type="common">Ethiopian mustard</name>
    <name type="synonym">Abyssinian cabbage</name>
    <dbReference type="NCBI Taxonomy" id="52824"/>
    <lineage>
        <taxon>Eukaryota</taxon>
        <taxon>Viridiplantae</taxon>
        <taxon>Streptophyta</taxon>
        <taxon>Embryophyta</taxon>
        <taxon>Tracheophyta</taxon>
        <taxon>Spermatophyta</taxon>
        <taxon>Magnoliopsida</taxon>
        <taxon>eudicotyledons</taxon>
        <taxon>Gunneridae</taxon>
        <taxon>Pentapetalae</taxon>
        <taxon>rosids</taxon>
        <taxon>malvids</taxon>
        <taxon>Brassicales</taxon>
        <taxon>Brassicaceae</taxon>
        <taxon>Brassiceae</taxon>
        <taxon>Brassica</taxon>
    </lineage>
</organism>
<evidence type="ECO:0000313" key="2">
    <source>
        <dbReference type="Proteomes" id="UP000886595"/>
    </source>
</evidence>
<gene>
    <name evidence="1" type="ORF">Bca52824_058660</name>
</gene>